<dbReference type="InterPro" id="IPR004360">
    <property type="entry name" value="Glyas_Fos-R_dOase_dom"/>
</dbReference>
<protein>
    <submittedName>
        <fullName evidence="2">Catechol 2,3-dioxygenase-like lactoylglutathione lyase family enzyme</fullName>
    </submittedName>
</protein>
<keyword evidence="2" id="KW-0560">Oxidoreductase</keyword>
<evidence type="ECO:0000259" key="1">
    <source>
        <dbReference type="PROSITE" id="PS51819"/>
    </source>
</evidence>
<accession>A0A318S7Z2</accession>
<dbReference type="GO" id="GO:0051213">
    <property type="term" value="F:dioxygenase activity"/>
    <property type="evidence" value="ECO:0007669"/>
    <property type="project" value="UniProtKB-KW"/>
</dbReference>
<reference evidence="2 3" key="1">
    <citation type="submission" date="2018-06" db="EMBL/GenBank/DDBJ databases">
        <title>Genomic Encyclopedia of Type Strains, Phase IV (KMG-IV): sequencing the most valuable type-strain genomes for metagenomic binning, comparative biology and taxonomic classification.</title>
        <authorList>
            <person name="Goeker M."/>
        </authorList>
    </citation>
    <scope>NUCLEOTIDE SEQUENCE [LARGE SCALE GENOMIC DNA]</scope>
    <source>
        <strain evidence="2 3">DSM 18048</strain>
    </source>
</reference>
<dbReference type="EMBL" id="QJSX01000015">
    <property type="protein sequence ID" value="PYE51151.1"/>
    <property type="molecule type" value="Genomic_DNA"/>
</dbReference>
<keyword evidence="3" id="KW-1185">Reference proteome</keyword>
<dbReference type="PROSITE" id="PS51819">
    <property type="entry name" value="VOC"/>
    <property type="match status" value="1"/>
</dbReference>
<dbReference type="OrthoDB" id="9802805at2"/>
<comment type="caution">
    <text evidence="2">The sequence shown here is derived from an EMBL/GenBank/DDBJ whole genome shotgun (WGS) entry which is preliminary data.</text>
</comment>
<dbReference type="GO" id="GO:0016829">
    <property type="term" value="F:lyase activity"/>
    <property type="evidence" value="ECO:0007669"/>
    <property type="project" value="UniProtKB-KW"/>
</dbReference>
<dbReference type="PANTHER" id="PTHR21366">
    <property type="entry name" value="GLYOXALASE FAMILY PROTEIN"/>
    <property type="match status" value="1"/>
</dbReference>
<feature type="domain" description="VOC" evidence="1">
    <location>
        <begin position="2"/>
        <end position="121"/>
    </location>
</feature>
<dbReference type="InterPro" id="IPR029068">
    <property type="entry name" value="Glyas_Bleomycin-R_OHBP_Dase"/>
</dbReference>
<dbReference type="RefSeq" id="WP_110888058.1">
    <property type="nucleotide sequence ID" value="NZ_QJSX01000015.1"/>
</dbReference>
<dbReference type="Gene3D" id="3.10.180.10">
    <property type="entry name" value="2,3-Dihydroxybiphenyl 1,2-Dioxygenase, domain 1"/>
    <property type="match status" value="1"/>
</dbReference>
<dbReference type="InterPro" id="IPR050383">
    <property type="entry name" value="GlyoxalaseI/FosfomycinResist"/>
</dbReference>
<dbReference type="AlphaFoldDB" id="A0A318S7Z2"/>
<evidence type="ECO:0000313" key="2">
    <source>
        <dbReference type="EMBL" id="PYE51151.1"/>
    </source>
</evidence>
<name>A0A318S7Z2_9DEIO</name>
<keyword evidence="2" id="KW-0456">Lyase</keyword>
<organism evidence="2 3">
    <name type="scientific">Deinococcus yavapaiensis KR-236</name>
    <dbReference type="NCBI Taxonomy" id="694435"/>
    <lineage>
        <taxon>Bacteria</taxon>
        <taxon>Thermotogati</taxon>
        <taxon>Deinococcota</taxon>
        <taxon>Deinococci</taxon>
        <taxon>Deinococcales</taxon>
        <taxon>Deinococcaceae</taxon>
        <taxon>Deinococcus</taxon>
    </lineage>
</organism>
<dbReference type="InterPro" id="IPR037523">
    <property type="entry name" value="VOC_core"/>
</dbReference>
<dbReference type="Proteomes" id="UP000248326">
    <property type="component" value="Unassembled WGS sequence"/>
</dbReference>
<dbReference type="SUPFAM" id="SSF54593">
    <property type="entry name" value="Glyoxalase/Bleomycin resistance protein/Dihydroxybiphenyl dioxygenase"/>
    <property type="match status" value="1"/>
</dbReference>
<dbReference type="Pfam" id="PF00903">
    <property type="entry name" value="Glyoxalase"/>
    <property type="match status" value="1"/>
</dbReference>
<dbReference type="PANTHER" id="PTHR21366:SF22">
    <property type="entry name" value="VOC DOMAIN-CONTAINING PROTEIN"/>
    <property type="match status" value="1"/>
</dbReference>
<sequence>MRVLETCLYVHDLDEAEAFYVNVLGFQVFARLAGRHLFLRAQDAMLLLFDPRESVKPGSTPVHAGSVGGHVCFAMAPQEAETWHARLVAAGLSVTRYRWGERGESLYFHDPSGNLLELAPPRIWGL</sequence>
<evidence type="ECO:0000313" key="3">
    <source>
        <dbReference type="Proteomes" id="UP000248326"/>
    </source>
</evidence>
<gene>
    <name evidence="2" type="ORF">DES52_11583</name>
</gene>
<proteinExistence type="predicted"/>
<keyword evidence="2" id="KW-0223">Dioxygenase</keyword>